<comment type="caution">
    <text evidence="6">The sequence shown here is derived from an EMBL/GenBank/DDBJ whole genome shotgun (WGS) entry which is preliminary data.</text>
</comment>
<dbReference type="RefSeq" id="WP_075820315.1">
    <property type="nucleotide sequence ID" value="NZ_CAPFLH010000080.1"/>
</dbReference>
<dbReference type="Proteomes" id="UP000186341">
    <property type="component" value="Unassembled WGS sequence"/>
</dbReference>
<dbReference type="GeneID" id="82203278"/>
<dbReference type="InterPro" id="IPR023214">
    <property type="entry name" value="HAD_sf"/>
</dbReference>
<dbReference type="GO" id="GO:0003824">
    <property type="term" value="F:catalytic activity"/>
    <property type="evidence" value="ECO:0007669"/>
    <property type="project" value="UniProtKB-ARBA"/>
</dbReference>
<dbReference type="InterPro" id="IPR023198">
    <property type="entry name" value="PGP-like_dom2"/>
</dbReference>
<keyword evidence="5" id="KW-0119">Carbohydrate metabolism</keyword>
<evidence type="ECO:0000313" key="7">
    <source>
        <dbReference type="Proteomes" id="UP000186341"/>
    </source>
</evidence>
<dbReference type="Gene3D" id="1.10.150.240">
    <property type="entry name" value="Putative phosphatase, domain 2"/>
    <property type="match status" value="1"/>
</dbReference>
<evidence type="ECO:0000256" key="1">
    <source>
        <dbReference type="ARBA" id="ARBA00001946"/>
    </source>
</evidence>
<protein>
    <submittedName>
        <fullName evidence="6">Haloacid dehalogenase</fullName>
    </submittedName>
</protein>
<dbReference type="AlphaFoldDB" id="A0A1U7NEQ8"/>
<dbReference type="InterPro" id="IPR036412">
    <property type="entry name" value="HAD-like_sf"/>
</dbReference>
<evidence type="ECO:0000313" key="6">
    <source>
        <dbReference type="EMBL" id="OLU38175.1"/>
    </source>
</evidence>
<dbReference type="SFLD" id="SFLDS00003">
    <property type="entry name" value="Haloacid_Dehalogenase"/>
    <property type="match status" value="1"/>
</dbReference>
<keyword evidence="4" id="KW-0460">Magnesium</keyword>
<dbReference type="Pfam" id="PF13419">
    <property type="entry name" value="HAD_2"/>
    <property type="match status" value="1"/>
</dbReference>
<evidence type="ECO:0000256" key="5">
    <source>
        <dbReference type="ARBA" id="ARBA00023277"/>
    </source>
</evidence>
<keyword evidence="7" id="KW-1185">Reference proteome</keyword>
<reference evidence="6 7" key="1">
    <citation type="submission" date="2016-11" db="EMBL/GenBank/DDBJ databases">
        <title>Description of two novel members of the family Erysipelotrichaceae: Ileibacterium lipovorans gen. nov., sp. nov. and Dubosiella newyorkensis, gen. nov., sp. nov.</title>
        <authorList>
            <person name="Cox L.M."/>
            <person name="Sohn J."/>
            <person name="Tyrrell K.L."/>
            <person name="Citron D.M."/>
            <person name="Lawson P.A."/>
            <person name="Patel N.B."/>
            <person name="Iizumi T."/>
            <person name="Perez-Perez G.I."/>
            <person name="Goldstein E.J."/>
            <person name="Blaser M.J."/>
        </authorList>
    </citation>
    <scope>NUCLEOTIDE SEQUENCE [LARGE SCALE GENOMIC DNA]</scope>
    <source>
        <strain evidence="6 7">NYU-BL-A3</strain>
    </source>
</reference>
<comment type="cofactor">
    <cofactor evidence="1">
        <name>Mg(2+)</name>
        <dbReference type="ChEBI" id="CHEBI:18420"/>
    </cofactor>
</comment>
<dbReference type="OrthoDB" id="9797743at2"/>
<dbReference type="SUPFAM" id="SSF56784">
    <property type="entry name" value="HAD-like"/>
    <property type="match status" value="1"/>
</dbReference>
<accession>A0A1U7NEQ8</accession>
<evidence type="ECO:0000256" key="3">
    <source>
        <dbReference type="ARBA" id="ARBA00022723"/>
    </source>
</evidence>
<gene>
    <name evidence="6" type="ORF">BO222_08885</name>
</gene>
<dbReference type="Gene3D" id="3.40.50.1000">
    <property type="entry name" value="HAD superfamily/HAD-like"/>
    <property type="match status" value="1"/>
</dbReference>
<dbReference type="EMBL" id="MPJW01000175">
    <property type="protein sequence ID" value="OLU38175.1"/>
    <property type="molecule type" value="Genomic_DNA"/>
</dbReference>
<dbReference type="PANTHER" id="PTHR46193">
    <property type="entry name" value="6-PHOSPHOGLUCONATE PHOSPHATASE"/>
    <property type="match status" value="1"/>
</dbReference>
<evidence type="ECO:0000256" key="4">
    <source>
        <dbReference type="ARBA" id="ARBA00022842"/>
    </source>
</evidence>
<dbReference type="InterPro" id="IPR051600">
    <property type="entry name" value="Beta-PGM-like"/>
</dbReference>
<dbReference type="CDD" id="cd07505">
    <property type="entry name" value="HAD_BPGM-like"/>
    <property type="match status" value="1"/>
</dbReference>
<evidence type="ECO:0000256" key="2">
    <source>
        <dbReference type="ARBA" id="ARBA00006171"/>
    </source>
</evidence>
<dbReference type="InterPro" id="IPR041492">
    <property type="entry name" value="HAD_2"/>
</dbReference>
<dbReference type="SFLD" id="SFLDG01129">
    <property type="entry name" value="C1.5:_HAD__Beta-PGM__Phosphata"/>
    <property type="match status" value="1"/>
</dbReference>
<comment type="similarity">
    <text evidence="2">Belongs to the HAD-like hydrolase superfamily. CbbY/CbbZ/Gph/YieH family.</text>
</comment>
<sequence>MKGVIFDFNGTLFLDNDKHIKAWSKISRELRNKDITEEELHQKMNGKPNKLIIRYLNGDKEDRELEEKYSLLKEQYYREFCKEDTENFHLIEGATELFDHLKERNIPFTIASASIKPNIDFFVESFGLDRWMDPEKIVYDDGTYEDKVDMFKKASKLIEVPLSEITVIEDSLAGIRNSIKAGVRDIRLLDSGNIKEQVRDITEIHQIVSDMNGIDRS</sequence>
<organism evidence="6 7">
    <name type="scientific">Ileibacterium valens</name>
    <dbReference type="NCBI Taxonomy" id="1862668"/>
    <lineage>
        <taxon>Bacteria</taxon>
        <taxon>Bacillati</taxon>
        <taxon>Bacillota</taxon>
        <taxon>Erysipelotrichia</taxon>
        <taxon>Erysipelotrichales</taxon>
        <taxon>Erysipelotrichaceae</taxon>
        <taxon>Ileibacterium</taxon>
    </lineage>
</organism>
<proteinExistence type="inferred from homology"/>
<dbReference type="PANTHER" id="PTHR46193:SF18">
    <property type="entry name" value="HEXITOL PHOSPHATASE B"/>
    <property type="match status" value="1"/>
</dbReference>
<dbReference type="GO" id="GO:0046872">
    <property type="term" value="F:metal ion binding"/>
    <property type="evidence" value="ECO:0007669"/>
    <property type="project" value="UniProtKB-KW"/>
</dbReference>
<keyword evidence="3" id="KW-0479">Metal-binding</keyword>
<name>A0A1U7NEQ8_9FIRM</name>